<dbReference type="EMBL" id="JAUEPO010000003">
    <property type="protein sequence ID" value="KAK3327397.1"/>
    <property type="molecule type" value="Genomic_DNA"/>
</dbReference>
<name>A0AAE0ILQ9_9PEZI</name>
<evidence type="ECO:0000313" key="2">
    <source>
        <dbReference type="EMBL" id="KAK3327397.1"/>
    </source>
</evidence>
<comment type="caution">
    <text evidence="2">The sequence shown here is derived from an EMBL/GenBank/DDBJ whole genome shotgun (WGS) entry which is preliminary data.</text>
</comment>
<reference evidence="2" key="1">
    <citation type="journal article" date="2023" name="Mol. Phylogenet. Evol.">
        <title>Genome-scale phylogeny and comparative genomics of the fungal order Sordariales.</title>
        <authorList>
            <person name="Hensen N."/>
            <person name="Bonometti L."/>
            <person name="Westerberg I."/>
            <person name="Brannstrom I.O."/>
            <person name="Guillou S."/>
            <person name="Cros-Aarteil S."/>
            <person name="Calhoun S."/>
            <person name="Haridas S."/>
            <person name="Kuo A."/>
            <person name="Mondo S."/>
            <person name="Pangilinan J."/>
            <person name="Riley R."/>
            <person name="LaButti K."/>
            <person name="Andreopoulos B."/>
            <person name="Lipzen A."/>
            <person name="Chen C."/>
            <person name="Yan M."/>
            <person name="Daum C."/>
            <person name="Ng V."/>
            <person name="Clum A."/>
            <person name="Steindorff A."/>
            <person name="Ohm R.A."/>
            <person name="Martin F."/>
            <person name="Silar P."/>
            <person name="Natvig D.O."/>
            <person name="Lalanne C."/>
            <person name="Gautier V."/>
            <person name="Ament-Velasquez S.L."/>
            <person name="Kruys A."/>
            <person name="Hutchinson M.I."/>
            <person name="Powell A.J."/>
            <person name="Barry K."/>
            <person name="Miller A.N."/>
            <person name="Grigoriev I.V."/>
            <person name="Debuchy R."/>
            <person name="Gladieux P."/>
            <person name="Hiltunen Thoren M."/>
            <person name="Johannesson H."/>
        </authorList>
    </citation>
    <scope>NUCLEOTIDE SEQUENCE</scope>
    <source>
        <strain evidence="2">SMH4131-1</strain>
    </source>
</reference>
<sequence length="216" mass="22808">MLSAGCRLGEGGGAGVLSVGRGDGGGARVLLLQRLNAETNRAMVPSWPVDGGQGILVVTVAHVGVVKVAEVAQRLAVGLVVSVVVDVYFGYIVLIVLVVFVLVLVLLVVASFFSFFGIESEVLAAVLVNFQGRVDRVPLVVPFLFRKLGGVEDRVHRALFESFEVGASGIGGYMETRGGLEGGFRFDRTIETRGMVCLADQGENLLAVRPGMCCAR</sequence>
<protein>
    <submittedName>
        <fullName evidence="2">Uncharacterized protein</fullName>
    </submittedName>
</protein>
<proteinExistence type="predicted"/>
<keyword evidence="1" id="KW-0812">Transmembrane</keyword>
<keyword evidence="1" id="KW-0472">Membrane</keyword>
<gene>
    <name evidence="2" type="ORF">B0T19DRAFT_421618</name>
</gene>
<keyword evidence="1" id="KW-1133">Transmembrane helix</keyword>
<dbReference type="Proteomes" id="UP001286456">
    <property type="component" value="Unassembled WGS sequence"/>
</dbReference>
<organism evidence="2 3">
    <name type="scientific">Cercophora scortea</name>
    <dbReference type="NCBI Taxonomy" id="314031"/>
    <lineage>
        <taxon>Eukaryota</taxon>
        <taxon>Fungi</taxon>
        <taxon>Dikarya</taxon>
        <taxon>Ascomycota</taxon>
        <taxon>Pezizomycotina</taxon>
        <taxon>Sordariomycetes</taxon>
        <taxon>Sordariomycetidae</taxon>
        <taxon>Sordariales</taxon>
        <taxon>Lasiosphaeriaceae</taxon>
        <taxon>Cercophora</taxon>
    </lineage>
</organism>
<accession>A0AAE0ILQ9</accession>
<feature type="transmembrane region" description="Helical" evidence="1">
    <location>
        <begin position="88"/>
        <end position="113"/>
    </location>
</feature>
<keyword evidence="3" id="KW-1185">Reference proteome</keyword>
<reference evidence="2" key="2">
    <citation type="submission" date="2023-06" db="EMBL/GenBank/DDBJ databases">
        <authorList>
            <consortium name="Lawrence Berkeley National Laboratory"/>
            <person name="Haridas S."/>
            <person name="Hensen N."/>
            <person name="Bonometti L."/>
            <person name="Westerberg I."/>
            <person name="Brannstrom I.O."/>
            <person name="Guillou S."/>
            <person name="Cros-Aarteil S."/>
            <person name="Calhoun S."/>
            <person name="Kuo A."/>
            <person name="Mondo S."/>
            <person name="Pangilinan J."/>
            <person name="Riley R."/>
            <person name="Labutti K."/>
            <person name="Andreopoulos B."/>
            <person name="Lipzen A."/>
            <person name="Chen C."/>
            <person name="Yanf M."/>
            <person name="Daum C."/>
            <person name="Ng V."/>
            <person name="Clum A."/>
            <person name="Steindorff A."/>
            <person name="Ohm R."/>
            <person name="Martin F."/>
            <person name="Silar P."/>
            <person name="Natvig D."/>
            <person name="Lalanne C."/>
            <person name="Gautier V."/>
            <person name="Ament-Velasquez S.L."/>
            <person name="Kruys A."/>
            <person name="Hutchinson M.I."/>
            <person name="Powell A.J."/>
            <person name="Barry K."/>
            <person name="Miller A.N."/>
            <person name="Grigoriev I.V."/>
            <person name="Debuchy R."/>
            <person name="Gladieux P."/>
            <person name="Thoren M.H."/>
            <person name="Johannesson H."/>
        </authorList>
    </citation>
    <scope>NUCLEOTIDE SEQUENCE</scope>
    <source>
        <strain evidence="2">SMH4131-1</strain>
    </source>
</reference>
<evidence type="ECO:0000256" key="1">
    <source>
        <dbReference type="SAM" id="Phobius"/>
    </source>
</evidence>
<evidence type="ECO:0000313" key="3">
    <source>
        <dbReference type="Proteomes" id="UP001286456"/>
    </source>
</evidence>
<dbReference type="AlphaFoldDB" id="A0AAE0ILQ9"/>